<dbReference type="EMBL" id="CAJNOK010010094">
    <property type="protein sequence ID" value="CAF1106163.1"/>
    <property type="molecule type" value="Genomic_DNA"/>
</dbReference>
<name>A0A8S2KUG5_9BILA</name>
<feature type="region of interest" description="Disordered" evidence="1">
    <location>
        <begin position="166"/>
        <end position="206"/>
    </location>
</feature>
<accession>A0A8S2KUG5</accession>
<evidence type="ECO:0008006" key="5">
    <source>
        <dbReference type="Google" id="ProtNLM"/>
    </source>
</evidence>
<feature type="compositionally biased region" description="Polar residues" evidence="1">
    <location>
        <begin position="178"/>
        <end position="190"/>
    </location>
</feature>
<dbReference type="AlphaFoldDB" id="A0A8S2KUG5"/>
<dbReference type="Proteomes" id="UP000682733">
    <property type="component" value="Unassembled WGS sequence"/>
</dbReference>
<dbReference type="Proteomes" id="UP000677228">
    <property type="component" value="Unassembled WGS sequence"/>
</dbReference>
<evidence type="ECO:0000313" key="3">
    <source>
        <dbReference type="EMBL" id="CAF3869766.1"/>
    </source>
</evidence>
<sequence>MGDTRNDQIIAYLLQKTLEEQTPKFFGRNGENATNWVKSVTIEFKLAKCPDHEKLDWIPTFLRGAASTWYIKNMPKINSWEKFTEEIEKKYELVAEKQHQSESAEVTRIHSHSFHQQHHQIIFYQHTSTLTTTMTSTPELTESEDLQWPSENGSWLDYEEKQQRDRFRKTNDCDASNEAINSGRQLSTTSEAREEAADEVNDDQGVKSQNSVIQTMDKDCTLLLSRLYGTMNKLRFTMQMQPLSKSATLLQPASAPNGRSCFRTDTSGGENLLATSISDICQLVNGGGWRFIKSLLEKHQIFDDWNWLWQFMVP</sequence>
<gene>
    <name evidence="2" type="ORF">OVA965_LOCUS19535</name>
    <name evidence="3" type="ORF">TMI583_LOCUS19601</name>
</gene>
<evidence type="ECO:0000256" key="1">
    <source>
        <dbReference type="SAM" id="MobiDB-lite"/>
    </source>
</evidence>
<reference evidence="3" key="1">
    <citation type="submission" date="2021-02" db="EMBL/GenBank/DDBJ databases">
        <authorList>
            <person name="Nowell W R."/>
        </authorList>
    </citation>
    <scope>NUCLEOTIDE SEQUENCE</scope>
</reference>
<proteinExistence type="predicted"/>
<comment type="caution">
    <text evidence="3">The sequence shown here is derived from an EMBL/GenBank/DDBJ whole genome shotgun (WGS) entry which is preliminary data.</text>
</comment>
<evidence type="ECO:0000313" key="4">
    <source>
        <dbReference type="Proteomes" id="UP000682733"/>
    </source>
</evidence>
<feature type="region of interest" description="Disordered" evidence="1">
    <location>
        <begin position="135"/>
        <end position="154"/>
    </location>
</feature>
<protein>
    <recommendedName>
        <fullName evidence="5">Retrotransposon gag domain-containing protein</fullName>
    </recommendedName>
</protein>
<organism evidence="3 4">
    <name type="scientific">Didymodactylos carnosus</name>
    <dbReference type="NCBI Taxonomy" id="1234261"/>
    <lineage>
        <taxon>Eukaryota</taxon>
        <taxon>Metazoa</taxon>
        <taxon>Spiralia</taxon>
        <taxon>Gnathifera</taxon>
        <taxon>Rotifera</taxon>
        <taxon>Eurotatoria</taxon>
        <taxon>Bdelloidea</taxon>
        <taxon>Philodinida</taxon>
        <taxon>Philodinidae</taxon>
        <taxon>Didymodactylos</taxon>
    </lineage>
</organism>
<dbReference type="EMBL" id="CAJOBA010011276">
    <property type="protein sequence ID" value="CAF3869766.1"/>
    <property type="molecule type" value="Genomic_DNA"/>
</dbReference>
<evidence type="ECO:0000313" key="2">
    <source>
        <dbReference type="EMBL" id="CAF1106163.1"/>
    </source>
</evidence>